<sequence>MKDIHVKFAGVEKASDGQFSIIYIPDQHQILNPGQEYRIVLDGLTYEESKPKGSEFQHGPERIRDQQVR</sequence>
<comment type="caution">
    <text evidence="2">The sequence shown here is derived from an EMBL/GenBank/DDBJ whole genome shotgun (WGS) entry which is preliminary data.</text>
</comment>
<accession>X1TN68</accession>
<protein>
    <submittedName>
        <fullName evidence="2">Uncharacterized protein</fullName>
    </submittedName>
</protein>
<gene>
    <name evidence="2" type="ORF">S12H4_21201</name>
</gene>
<evidence type="ECO:0000313" key="2">
    <source>
        <dbReference type="EMBL" id="GAI81459.1"/>
    </source>
</evidence>
<name>X1TN68_9ZZZZ</name>
<reference evidence="2" key="1">
    <citation type="journal article" date="2014" name="Front. Microbiol.">
        <title>High frequency of phylogenetically diverse reductive dehalogenase-homologous genes in deep subseafloor sedimentary metagenomes.</title>
        <authorList>
            <person name="Kawai M."/>
            <person name="Futagami T."/>
            <person name="Toyoda A."/>
            <person name="Takaki Y."/>
            <person name="Nishi S."/>
            <person name="Hori S."/>
            <person name="Arai W."/>
            <person name="Tsubouchi T."/>
            <person name="Morono Y."/>
            <person name="Uchiyama I."/>
            <person name="Ito T."/>
            <person name="Fujiyama A."/>
            <person name="Inagaki F."/>
            <person name="Takami H."/>
        </authorList>
    </citation>
    <scope>NUCLEOTIDE SEQUENCE</scope>
    <source>
        <strain evidence="2">Expedition CK06-06</strain>
    </source>
</reference>
<proteinExistence type="predicted"/>
<dbReference type="EMBL" id="BARW01010867">
    <property type="protein sequence ID" value="GAI81459.1"/>
    <property type="molecule type" value="Genomic_DNA"/>
</dbReference>
<evidence type="ECO:0000256" key="1">
    <source>
        <dbReference type="SAM" id="MobiDB-lite"/>
    </source>
</evidence>
<feature type="region of interest" description="Disordered" evidence="1">
    <location>
        <begin position="50"/>
        <end position="69"/>
    </location>
</feature>
<dbReference type="AlphaFoldDB" id="X1TN68"/>
<organism evidence="2">
    <name type="scientific">marine sediment metagenome</name>
    <dbReference type="NCBI Taxonomy" id="412755"/>
    <lineage>
        <taxon>unclassified sequences</taxon>
        <taxon>metagenomes</taxon>
        <taxon>ecological metagenomes</taxon>
    </lineage>
</organism>